<dbReference type="SUPFAM" id="SSF53383">
    <property type="entry name" value="PLP-dependent transferases"/>
    <property type="match status" value="1"/>
</dbReference>
<dbReference type="EMBL" id="JAMYBS010000038">
    <property type="protein sequence ID" value="MCO7546908.1"/>
    <property type="molecule type" value="Genomic_DNA"/>
</dbReference>
<accession>A0AA41WQM5</accession>
<dbReference type="EC" id="4.1.1.81" evidence="4"/>
<comment type="function">
    <text evidence="2">Decarboxylates L-threonine-O-3-phosphate to yield (R)-1-amino-2-propanol O-2-phosphate, the precursor for the linkage between the nucleotide loop and the corrin ring in cobalamin.</text>
</comment>
<dbReference type="GO" id="GO:0048472">
    <property type="term" value="F:threonine-phosphate decarboxylase activity"/>
    <property type="evidence" value="ECO:0007669"/>
    <property type="project" value="UniProtKB-EC"/>
</dbReference>
<evidence type="ECO:0000259" key="10">
    <source>
        <dbReference type="Pfam" id="PF00155"/>
    </source>
</evidence>
<dbReference type="AlphaFoldDB" id="A0AA41WQM5"/>
<evidence type="ECO:0000256" key="5">
    <source>
        <dbReference type="ARBA" id="ARBA00022573"/>
    </source>
</evidence>
<dbReference type="PROSITE" id="PS00105">
    <property type="entry name" value="AA_TRANSFER_CLASS_1"/>
    <property type="match status" value="1"/>
</dbReference>
<evidence type="ECO:0000256" key="1">
    <source>
        <dbReference type="ARBA" id="ARBA00001933"/>
    </source>
</evidence>
<dbReference type="Gene3D" id="3.90.1150.10">
    <property type="entry name" value="Aspartate Aminotransferase, domain 1"/>
    <property type="match status" value="1"/>
</dbReference>
<organism evidence="11 12">
    <name type="scientific">Stutzerimonas nitrititolerans</name>
    <dbReference type="NCBI Taxonomy" id="2482751"/>
    <lineage>
        <taxon>Bacteria</taxon>
        <taxon>Pseudomonadati</taxon>
        <taxon>Pseudomonadota</taxon>
        <taxon>Gammaproteobacteria</taxon>
        <taxon>Pseudomonadales</taxon>
        <taxon>Pseudomonadaceae</taxon>
        <taxon>Stutzerimonas</taxon>
    </lineage>
</organism>
<evidence type="ECO:0000313" key="11">
    <source>
        <dbReference type="EMBL" id="MCO7546908.1"/>
    </source>
</evidence>
<evidence type="ECO:0000256" key="3">
    <source>
        <dbReference type="ARBA" id="ARBA00004953"/>
    </source>
</evidence>
<comment type="catalytic activity">
    <reaction evidence="9">
        <text>O-phospho-L-threonine + H(+) = (R)-1-aminopropan-2-yl phosphate + CO2</text>
        <dbReference type="Rhea" id="RHEA:11492"/>
        <dbReference type="ChEBI" id="CHEBI:15378"/>
        <dbReference type="ChEBI" id="CHEBI:16526"/>
        <dbReference type="ChEBI" id="CHEBI:58563"/>
        <dbReference type="ChEBI" id="CHEBI:58675"/>
        <dbReference type="EC" id="4.1.1.81"/>
    </reaction>
</comment>
<dbReference type="Gene3D" id="3.40.640.10">
    <property type="entry name" value="Type I PLP-dependent aspartate aminotransferase-like (Major domain)"/>
    <property type="match status" value="1"/>
</dbReference>
<comment type="caution">
    <text evidence="11">The sequence shown here is derived from an EMBL/GenBank/DDBJ whole genome shotgun (WGS) entry which is preliminary data.</text>
</comment>
<name>A0AA41WQM5_9GAMM</name>
<dbReference type="InterPro" id="IPR004838">
    <property type="entry name" value="NHTrfase_class1_PyrdxlP-BS"/>
</dbReference>
<evidence type="ECO:0000256" key="7">
    <source>
        <dbReference type="ARBA" id="ARBA00023239"/>
    </source>
</evidence>
<comment type="pathway">
    <text evidence="3">Cofactor biosynthesis; adenosylcobalamin biosynthesis.</text>
</comment>
<dbReference type="RefSeq" id="WP_253164947.1">
    <property type="nucleotide sequence ID" value="NZ_JAMYBS010000038.1"/>
</dbReference>
<gene>
    <name evidence="11" type="primary">cobD</name>
    <name evidence="11" type="ORF">NJF43_19345</name>
</gene>
<dbReference type="GO" id="GO:0030170">
    <property type="term" value="F:pyridoxal phosphate binding"/>
    <property type="evidence" value="ECO:0007669"/>
    <property type="project" value="InterPro"/>
</dbReference>
<dbReference type="InterPro" id="IPR004839">
    <property type="entry name" value="Aminotransferase_I/II_large"/>
</dbReference>
<keyword evidence="5" id="KW-0169">Cobalamin biosynthesis</keyword>
<proteinExistence type="predicted"/>
<evidence type="ECO:0000313" key="12">
    <source>
        <dbReference type="Proteomes" id="UP001165292"/>
    </source>
</evidence>
<dbReference type="InterPro" id="IPR005860">
    <property type="entry name" value="CobD"/>
</dbReference>
<evidence type="ECO:0000256" key="2">
    <source>
        <dbReference type="ARBA" id="ARBA00003444"/>
    </source>
</evidence>
<dbReference type="CDD" id="cd00609">
    <property type="entry name" value="AAT_like"/>
    <property type="match status" value="1"/>
</dbReference>
<keyword evidence="6" id="KW-0663">Pyridoxal phosphate</keyword>
<dbReference type="InterPro" id="IPR015422">
    <property type="entry name" value="PyrdxlP-dep_Trfase_small"/>
</dbReference>
<evidence type="ECO:0000256" key="8">
    <source>
        <dbReference type="ARBA" id="ARBA00029996"/>
    </source>
</evidence>
<dbReference type="Pfam" id="PF00155">
    <property type="entry name" value="Aminotran_1_2"/>
    <property type="match status" value="1"/>
</dbReference>
<keyword evidence="7 11" id="KW-0456">Lyase</keyword>
<protein>
    <recommendedName>
        <fullName evidence="4">threonine-phosphate decarboxylase</fullName>
        <ecNumber evidence="4">4.1.1.81</ecNumber>
    </recommendedName>
    <alternativeName>
        <fullName evidence="8">L-threonine-O-3-phosphate decarboxylase</fullName>
    </alternativeName>
</protein>
<evidence type="ECO:0000256" key="9">
    <source>
        <dbReference type="ARBA" id="ARBA00048531"/>
    </source>
</evidence>
<comment type="cofactor">
    <cofactor evidence="1">
        <name>pyridoxal 5'-phosphate</name>
        <dbReference type="ChEBI" id="CHEBI:597326"/>
    </cofactor>
</comment>
<evidence type="ECO:0000256" key="4">
    <source>
        <dbReference type="ARBA" id="ARBA00012285"/>
    </source>
</evidence>
<feature type="domain" description="Aminotransferase class I/classII large" evidence="10">
    <location>
        <begin position="54"/>
        <end position="295"/>
    </location>
</feature>
<dbReference type="PANTHER" id="PTHR42885:SF1">
    <property type="entry name" value="THREONINE-PHOSPHATE DECARBOXYLASE"/>
    <property type="match status" value="1"/>
</dbReference>
<dbReference type="InterPro" id="IPR015424">
    <property type="entry name" value="PyrdxlP-dep_Trfase"/>
</dbReference>
<dbReference type="InterPro" id="IPR015421">
    <property type="entry name" value="PyrdxlP-dep_Trfase_major"/>
</dbReference>
<reference evidence="11" key="1">
    <citation type="submission" date="2022-06" db="EMBL/GenBank/DDBJ databases">
        <title>Detection of beta-lactamases in bacteria of animal origin.</title>
        <authorList>
            <person name="Mlynarcik P."/>
            <person name="Zdarska V."/>
            <person name="Chudobova H."/>
            <person name="Prochazkova P."/>
            <person name="Hricova K."/>
            <person name="Mezerova K."/>
            <person name="Bardon J."/>
            <person name="Dolejska M."/>
            <person name="Sukkar I."/>
            <person name="Kolar M."/>
        </authorList>
    </citation>
    <scope>NUCLEOTIDE SEQUENCE</scope>
    <source>
        <strain evidence="11">S 300-3</strain>
    </source>
</reference>
<dbReference type="NCBIfam" id="TIGR01140">
    <property type="entry name" value="L_thr_O3P_dcar"/>
    <property type="match status" value="1"/>
</dbReference>
<dbReference type="GO" id="GO:0009236">
    <property type="term" value="P:cobalamin biosynthetic process"/>
    <property type="evidence" value="ECO:0007669"/>
    <property type="project" value="UniProtKB-KW"/>
</dbReference>
<dbReference type="PANTHER" id="PTHR42885">
    <property type="entry name" value="HISTIDINOL-PHOSPHATE AMINOTRANSFERASE-RELATED"/>
    <property type="match status" value="1"/>
</dbReference>
<sequence length="329" mass="35759">MLEHGGRLRAAARRHGIALADWLDLSTGIAPYGWAIPEIPGNAWSRLPEADDGLEAAAQHYYGARSLLPLAGSQAAIQALPRLRKSARVGVVSPCYAEHAEAWRREGHQLVELCEASVPETLDRLDVLVVVNPNNPSGRLIGTEQLLHWHARLADHGGWLVVDEAFMDCTPQHSLAAHSHLPGLVVLRSFGKFFGLAGARLGFALAHGGLLRALEEQLGPWPVSGPTRWLGSVLLADAEGQRRQRQRLSEDGARLAALLTEQELPPTGGCALFQTVCDAKAAQLHDHLARAGILTRLFMPLGLRFGLPGEASGWARLEQALRHYREQNA</sequence>
<evidence type="ECO:0000256" key="6">
    <source>
        <dbReference type="ARBA" id="ARBA00022898"/>
    </source>
</evidence>
<dbReference type="Proteomes" id="UP001165292">
    <property type="component" value="Unassembled WGS sequence"/>
</dbReference>